<comment type="caution">
    <text evidence="1">The sequence shown here is derived from an EMBL/GenBank/DDBJ whole genome shotgun (WGS) entry which is preliminary data.</text>
</comment>
<dbReference type="Proteomes" id="UP001310594">
    <property type="component" value="Unassembled WGS sequence"/>
</dbReference>
<evidence type="ECO:0000313" key="2">
    <source>
        <dbReference type="Proteomes" id="UP001310594"/>
    </source>
</evidence>
<proteinExistence type="predicted"/>
<protein>
    <submittedName>
        <fullName evidence="1">Uncharacterized protein</fullName>
    </submittedName>
</protein>
<dbReference type="EMBL" id="JAVRQU010000003">
    <property type="protein sequence ID" value="KAK5705378.1"/>
    <property type="molecule type" value="Genomic_DNA"/>
</dbReference>
<organism evidence="1 2">
    <name type="scientific">Elasticomyces elasticus</name>
    <dbReference type="NCBI Taxonomy" id="574655"/>
    <lineage>
        <taxon>Eukaryota</taxon>
        <taxon>Fungi</taxon>
        <taxon>Dikarya</taxon>
        <taxon>Ascomycota</taxon>
        <taxon>Pezizomycotina</taxon>
        <taxon>Dothideomycetes</taxon>
        <taxon>Dothideomycetidae</taxon>
        <taxon>Mycosphaerellales</taxon>
        <taxon>Teratosphaeriaceae</taxon>
        <taxon>Elasticomyces</taxon>
    </lineage>
</organism>
<evidence type="ECO:0000313" key="1">
    <source>
        <dbReference type="EMBL" id="KAK5705378.1"/>
    </source>
</evidence>
<name>A0AAN7WBL2_9PEZI</name>
<dbReference type="AlphaFoldDB" id="A0AAN7WBL2"/>
<accession>A0AAN7WBL2</accession>
<sequence length="273" mass="30577">MAGMFEAKLPPEVRLEVYWHLLTVGHRLTRVEPTECREVLAQTSILQTNKLIHKEAIEVFHDVNTFAVPLRELCQGCNPTGASKSIQLFKPAGSLTVVAEGCSPCCKGTVRALFRSLAGRDFEIVMMDSSLGLRKTLAHVVVTPKSKVGCLVYNIRSGGTLTCRYPAISCAFDYITILPPDESPELGLQDAMHCRPDVKASFRRGVCKILEALLKWHDYDGGEATSSRRRVYKTAYLLCRTNANSNAQPRAAMDTTWFLELYLHYYGWESEQK</sequence>
<gene>
    <name evidence="1" type="ORF">LTR97_002496</name>
</gene>
<reference evidence="1" key="1">
    <citation type="submission" date="2023-08" db="EMBL/GenBank/DDBJ databases">
        <title>Black Yeasts Isolated from many extreme environments.</title>
        <authorList>
            <person name="Coleine C."/>
            <person name="Stajich J.E."/>
            <person name="Selbmann L."/>
        </authorList>
    </citation>
    <scope>NUCLEOTIDE SEQUENCE</scope>
    <source>
        <strain evidence="1">CCFEE 5810</strain>
    </source>
</reference>